<reference evidence="1" key="1">
    <citation type="journal article" date="2019" name="Sci. Rep.">
        <title>Draft genome of Tanacetum cinerariifolium, the natural source of mosquito coil.</title>
        <authorList>
            <person name="Yamashiro T."/>
            <person name="Shiraishi A."/>
            <person name="Satake H."/>
            <person name="Nakayama K."/>
        </authorList>
    </citation>
    <scope>NUCLEOTIDE SEQUENCE</scope>
</reference>
<name>A0A699V2A4_TANCI</name>
<organism evidence="1">
    <name type="scientific">Tanacetum cinerariifolium</name>
    <name type="common">Dalmatian daisy</name>
    <name type="synonym">Chrysanthemum cinerariifolium</name>
    <dbReference type="NCBI Taxonomy" id="118510"/>
    <lineage>
        <taxon>Eukaryota</taxon>
        <taxon>Viridiplantae</taxon>
        <taxon>Streptophyta</taxon>
        <taxon>Embryophyta</taxon>
        <taxon>Tracheophyta</taxon>
        <taxon>Spermatophyta</taxon>
        <taxon>Magnoliopsida</taxon>
        <taxon>eudicotyledons</taxon>
        <taxon>Gunneridae</taxon>
        <taxon>Pentapetalae</taxon>
        <taxon>asterids</taxon>
        <taxon>campanulids</taxon>
        <taxon>Asterales</taxon>
        <taxon>Asteraceae</taxon>
        <taxon>Asteroideae</taxon>
        <taxon>Anthemideae</taxon>
        <taxon>Anthemidinae</taxon>
        <taxon>Tanacetum</taxon>
    </lineage>
</organism>
<comment type="caution">
    <text evidence="1">The sequence shown here is derived from an EMBL/GenBank/DDBJ whole genome shotgun (WGS) entry which is preliminary data.</text>
</comment>
<feature type="non-terminal residue" evidence="1">
    <location>
        <position position="1"/>
    </location>
</feature>
<dbReference type="EMBL" id="BKCJ011380704">
    <property type="protein sequence ID" value="GFD27898.1"/>
    <property type="molecule type" value="Genomic_DNA"/>
</dbReference>
<gene>
    <name evidence="1" type="ORF">Tci_899867</name>
</gene>
<accession>A0A699V2A4</accession>
<dbReference type="AlphaFoldDB" id="A0A699V2A4"/>
<evidence type="ECO:0000313" key="1">
    <source>
        <dbReference type="EMBL" id="GFD27898.1"/>
    </source>
</evidence>
<sequence length="60" mass="6612">RSTLRRCLGAAWAAIGVSRYLPQPLASYAGPRWCRLHRHWRAAAASSRAAAARNQKPAAR</sequence>
<protein>
    <submittedName>
        <fullName evidence="1">Uncharacterized protein</fullName>
    </submittedName>
</protein>
<proteinExistence type="predicted"/>